<feature type="chain" id="PRO_5016867909" description="Secretion system C-terminal sorting domain-containing protein" evidence="1">
    <location>
        <begin position="22"/>
        <end position="192"/>
    </location>
</feature>
<keyword evidence="3" id="KW-1185">Reference proteome</keyword>
<evidence type="ECO:0000313" key="3">
    <source>
        <dbReference type="Proteomes" id="UP000251889"/>
    </source>
</evidence>
<name>A0A364XW84_9BACT</name>
<evidence type="ECO:0000313" key="2">
    <source>
        <dbReference type="EMBL" id="RAV98401.1"/>
    </source>
</evidence>
<dbReference type="OrthoDB" id="1492409at2"/>
<sequence length="192" mass="20556">MKTKSLFIAAVAMVVALSAFGEEPSNSKGLAVVPVKGSEVFKVIYKGENTGKIKLNIYNEQAQLVFSESISGLDGFIRPLNFNGLAAGQYTFEIIDATGKKTEKVDYKPFTAKASNVHVTKLSGEGKFLLAIAASGKETVNVKIYDAANTLVHSESKSVDGAYAQIYTVKNVKGALTFEVTDANGTTKTVRF</sequence>
<organism evidence="2 3">
    <name type="scientific">Pseudochryseolinea flava</name>
    <dbReference type="NCBI Taxonomy" id="2059302"/>
    <lineage>
        <taxon>Bacteria</taxon>
        <taxon>Pseudomonadati</taxon>
        <taxon>Bacteroidota</taxon>
        <taxon>Cytophagia</taxon>
        <taxon>Cytophagales</taxon>
        <taxon>Fulvivirgaceae</taxon>
        <taxon>Pseudochryseolinea</taxon>
    </lineage>
</organism>
<proteinExistence type="predicted"/>
<dbReference type="RefSeq" id="WP_112749486.1">
    <property type="nucleotide sequence ID" value="NZ_QMFY01000018.1"/>
</dbReference>
<accession>A0A364XW84</accession>
<feature type="signal peptide" evidence="1">
    <location>
        <begin position="1"/>
        <end position="21"/>
    </location>
</feature>
<evidence type="ECO:0000256" key="1">
    <source>
        <dbReference type="SAM" id="SignalP"/>
    </source>
</evidence>
<dbReference type="AlphaFoldDB" id="A0A364XW84"/>
<keyword evidence="1" id="KW-0732">Signal</keyword>
<protein>
    <recommendedName>
        <fullName evidence="4">Secretion system C-terminal sorting domain-containing protein</fullName>
    </recommendedName>
</protein>
<gene>
    <name evidence="2" type="ORF">DQQ10_24035</name>
</gene>
<reference evidence="2 3" key="1">
    <citation type="submission" date="2018-06" db="EMBL/GenBank/DDBJ databases">
        <title>Chryseolinea flavus sp. nov., a member of the phylum Bacteroidetes isolated from soil.</title>
        <authorList>
            <person name="Li Y."/>
            <person name="Wang J."/>
        </authorList>
    </citation>
    <scope>NUCLEOTIDE SEQUENCE [LARGE SCALE GENOMIC DNA]</scope>
    <source>
        <strain evidence="2 3">SDU1-6</strain>
    </source>
</reference>
<comment type="caution">
    <text evidence="2">The sequence shown here is derived from an EMBL/GenBank/DDBJ whole genome shotgun (WGS) entry which is preliminary data.</text>
</comment>
<dbReference type="Proteomes" id="UP000251889">
    <property type="component" value="Unassembled WGS sequence"/>
</dbReference>
<dbReference type="EMBL" id="QMFY01000018">
    <property type="protein sequence ID" value="RAV98401.1"/>
    <property type="molecule type" value="Genomic_DNA"/>
</dbReference>
<evidence type="ECO:0008006" key="4">
    <source>
        <dbReference type="Google" id="ProtNLM"/>
    </source>
</evidence>